<dbReference type="InterPro" id="IPR002559">
    <property type="entry name" value="Transposase_11"/>
</dbReference>
<dbReference type="InterPro" id="IPR012337">
    <property type="entry name" value="RNaseH-like_sf"/>
</dbReference>
<dbReference type="GO" id="GO:0004803">
    <property type="term" value="F:transposase activity"/>
    <property type="evidence" value="ECO:0007669"/>
    <property type="project" value="InterPro"/>
</dbReference>
<dbReference type="Pfam" id="PF14294">
    <property type="entry name" value="DUF4372"/>
    <property type="match status" value="1"/>
</dbReference>
<evidence type="ECO:0000313" key="7">
    <source>
        <dbReference type="EMBL" id="KDS26383.1"/>
    </source>
</evidence>
<dbReference type="AlphaFoldDB" id="A0A078QTK8"/>
<dbReference type="PATRIC" id="fig|1339350.3.peg.3989"/>
<accession>A0A078QTK8</accession>
<dbReference type="InterPro" id="IPR047952">
    <property type="entry name" value="Transpos_IS4"/>
</dbReference>
<keyword evidence="3" id="KW-0238">DNA-binding</keyword>
<feature type="domain" description="DUF4372" evidence="6">
    <location>
        <begin position="5"/>
        <end position="75"/>
    </location>
</feature>
<reference evidence="7 8" key="1">
    <citation type="submission" date="2014-04" db="EMBL/GenBank/DDBJ databases">
        <authorList>
            <person name="Sears C."/>
            <person name="Carroll K."/>
            <person name="Sack B.R."/>
            <person name="Qadri F."/>
            <person name="Myers L.L."/>
            <person name="Chung G.-T."/>
            <person name="Escheverria P."/>
            <person name="Fraser C.M."/>
            <person name="Sadzewicz L."/>
            <person name="Shefchek K.A."/>
            <person name="Tallon L."/>
            <person name="Das S.P."/>
            <person name="Daugherty S."/>
            <person name="Mongodin E.F."/>
        </authorList>
    </citation>
    <scope>NUCLEOTIDE SEQUENCE [LARGE SCALE GENOMIC DNA]</scope>
    <source>
        <strain evidence="8">3775 SL(B) 10 (iv)</strain>
    </source>
</reference>
<dbReference type="RefSeq" id="WP_032946416.1">
    <property type="nucleotide sequence ID" value="NZ_JNHI01000045.1"/>
</dbReference>
<dbReference type="GO" id="GO:0006313">
    <property type="term" value="P:DNA transposition"/>
    <property type="evidence" value="ECO:0007669"/>
    <property type="project" value="InterPro"/>
</dbReference>
<dbReference type="EMBL" id="JNHI01000045">
    <property type="protein sequence ID" value="KDS26383.1"/>
    <property type="molecule type" value="Genomic_DNA"/>
</dbReference>
<dbReference type="NCBIfam" id="NF033592">
    <property type="entry name" value="transpos_IS4_1"/>
    <property type="match status" value="1"/>
</dbReference>
<dbReference type="InterPro" id="IPR025399">
    <property type="entry name" value="DUF4372"/>
</dbReference>
<keyword evidence="2" id="KW-0815">Transposition</keyword>
<dbReference type="SUPFAM" id="SSF53098">
    <property type="entry name" value="Ribonuclease H-like"/>
    <property type="match status" value="1"/>
</dbReference>
<dbReference type="Pfam" id="PF01609">
    <property type="entry name" value="DDE_Tnp_1"/>
    <property type="match status" value="1"/>
</dbReference>
<dbReference type="PANTHER" id="PTHR33258">
    <property type="entry name" value="TRANSPOSASE INSL FOR INSERTION SEQUENCE ELEMENT IS186A-RELATED"/>
    <property type="match status" value="1"/>
</dbReference>
<evidence type="ECO:0000259" key="6">
    <source>
        <dbReference type="Pfam" id="PF14294"/>
    </source>
</evidence>
<protein>
    <submittedName>
        <fullName evidence="7">Transposase DDE domain protein</fullName>
    </submittedName>
</protein>
<dbReference type="GO" id="GO:0003677">
    <property type="term" value="F:DNA binding"/>
    <property type="evidence" value="ECO:0007669"/>
    <property type="project" value="UniProtKB-KW"/>
</dbReference>
<name>A0A078QTK8_PHOVU</name>
<comment type="caution">
    <text evidence="7">The sequence shown here is derived from an EMBL/GenBank/DDBJ whole genome shotgun (WGS) entry which is preliminary data.</text>
</comment>
<proteinExistence type="inferred from homology"/>
<evidence type="ECO:0000256" key="4">
    <source>
        <dbReference type="ARBA" id="ARBA00023172"/>
    </source>
</evidence>
<evidence type="ECO:0000259" key="5">
    <source>
        <dbReference type="Pfam" id="PF01609"/>
    </source>
</evidence>
<evidence type="ECO:0000256" key="2">
    <source>
        <dbReference type="ARBA" id="ARBA00022578"/>
    </source>
</evidence>
<dbReference type="Proteomes" id="UP000028134">
    <property type="component" value="Unassembled WGS sequence"/>
</dbReference>
<evidence type="ECO:0000256" key="3">
    <source>
        <dbReference type="ARBA" id="ARBA00023125"/>
    </source>
</evidence>
<comment type="similarity">
    <text evidence="1">Belongs to the transposase 11 family.</text>
</comment>
<keyword evidence="4" id="KW-0233">DNA recombination</keyword>
<evidence type="ECO:0000256" key="1">
    <source>
        <dbReference type="ARBA" id="ARBA00010075"/>
    </source>
</evidence>
<sequence>MNIKKYVFSQMTSFLPKRYFERLVEKSNDRTKSWSISFWNQLLVLIFGQLDGCNSLRELTDITIAHSSKSYHLGFGKTPITRSTLSKANMLRDYRVFESFAYHMVNLAQQKRIDKEFDLNGTFYAFDSTTIDLCLSLYDWARFRSTKSGIKVHTQLDIRTEISTSFTITDAVVHDVNAMDSIAYEPFACYIFDRGYFDLRRLYHINEVSSFFVIREKRRPKYEITAGEDVLEGTDNVLQDQTIRFTGKRNCTNYPSEIRRIVYYSPEMNRTFTYYTNNFYLKASDIALLYKNRWKVELFFKFLKQHLRVKSFWGNSENAVRIQIYVAIITYCLVAIIESELKLNRDIYEVMRILGSSMLVKDNIKDLFSHAEYDILYKNDGQLELDFTS</sequence>
<gene>
    <name evidence="7" type="ORF">M097_4187</name>
</gene>
<dbReference type="PANTHER" id="PTHR33258:SF1">
    <property type="entry name" value="TRANSPOSASE INSL FOR INSERTION SEQUENCE ELEMENT IS186A-RELATED"/>
    <property type="match status" value="1"/>
</dbReference>
<organism evidence="7 8">
    <name type="scientific">Phocaeicola vulgatus str. 3775 SL</name>
    <name type="common">B</name>
    <name type="synonym">iv</name>
    <dbReference type="NCBI Taxonomy" id="1339350"/>
    <lineage>
        <taxon>Bacteria</taxon>
        <taxon>Pseudomonadati</taxon>
        <taxon>Bacteroidota</taxon>
        <taxon>Bacteroidia</taxon>
        <taxon>Bacteroidales</taxon>
        <taxon>Bacteroidaceae</taxon>
        <taxon>Phocaeicola</taxon>
    </lineage>
</organism>
<evidence type="ECO:0000313" key="8">
    <source>
        <dbReference type="Proteomes" id="UP000028134"/>
    </source>
</evidence>
<feature type="domain" description="Transposase IS4-like" evidence="5">
    <location>
        <begin position="123"/>
        <end position="333"/>
    </location>
</feature>